<organism evidence="2 3">
    <name type="scientific">Bimuria novae-zelandiae CBS 107.79</name>
    <dbReference type="NCBI Taxonomy" id="1447943"/>
    <lineage>
        <taxon>Eukaryota</taxon>
        <taxon>Fungi</taxon>
        <taxon>Dikarya</taxon>
        <taxon>Ascomycota</taxon>
        <taxon>Pezizomycotina</taxon>
        <taxon>Dothideomycetes</taxon>
        <taxon>Pleosporomycetidae</taxon>
        <taxon>Pleosporales</taxon>
        <taxon>Massarineae</taxon>
        <taxon>Didymosphaeriaceae</taxon>
        <taxon>Bimuria</taxon>
    </lineage>
</organism>
<proteinExistence type="predicted"/>
<reference evidence="2" key="1">
    <citation type="journal article" date="2020" name="Stud. Mycol.">
        <title>101 Dothideomycetes genomes: a test case for predicting lifestyles and emergence of pathogens.</title>
        <authorList>
            <person name="Haridas S."/>
            <person name="Albert R."/>
            <person name="Binder M."/>
            <person name="Bloem J."/>
            <person name="Labutti K."/>
            <person name="Salamov A."/>
            <person name="Andreopoulos B."/>
            <person name="Baker S."/>
            <person name="Barry K."/>
            <person name="Bills G."/>
            <person name="Bluhm B."/>
            <person name="Cannon C."/>
            <person name="Castanera R."/>
            <person name="Culley D."/>
            <person name="Daum C."/>
            <person name="Ezra D."/>
            <person name="Gonzalez J."/>
            <person name="Henrissat B."/>
            <person name="Kuo A."/>
            <person name="Liang C."/>
            <person name="Lipzen A."/>
            <person name="Lutzoni F."/>
            <person name="Magnuson J."/>
            <person name="Mondo S."/>
            <person name="Nolan M."/>
            <person name="Ohm R."/>
            <person name="Pangilinan J."/>
            <person name="Park H.-J."/>
            <person name="Ramirez L."/>
            <person name="Alfaro M."/>
            <person name="Sun H."/>
            <person name="Tritt A."/>
            <person name="Yoshinaga Y."/>
            <person name="Zwiers L.-H."/>
            <person name="Turgeon B."/>
            <person name="Goodwin S."/>
            <person name="Spatafora J."/>
            <person name="Crous P."/>
            <person name="Grigoriev I."/>
        </authorList>
    </citation>
    <scope>NUCLEOTIDE SEQUENCE</scope>
    <source>
        <strain evidence="2">CBS 107.79</strain>
    </source>
</reference>
<feature type="region of interest" description="Disordered" evidence="1">
    <location>
        <begin position="35"/>
        <end position="62"/>
    </location>
</feature>
<evidence type="ECO:0000313" key="2">
    <source>
        <dbReference type="EMBL" id="KAF1973648.1"/>
    </source>
</evidence>
<dbReference type="Proteomes" id="UP000800036">
    <property type="component" value="Unassembled WGS sequence"/>
</dbReference>
<evidence type="ECO:0000256" key="1">
    <source>
        <dbReference type="SAM" id="MobiDB-lite"/>
    </source>
</evidence>
<dbReference type="AlphaFoldDB" id="A0A6A5VA10"/>
<keyword evidence="3" id="KW-1185">Reference proteome</keyword>
<name>A0A6A5VA10_9PLEO</name>
<dbReference type="EMBL" id="ML976679">
    <property type="protein sequence ID" value="KAF1973648.1"/>
    <property type="molecule type" value="Genomic_DNA"/>
</dbReference>
<gene>
    <name evidence="2" type="ORF">BU23DRAFT_128043</name>
</gene>
<protein>
    <submittedName>
        <fullName evidence="2">Uncharacterized protein</fullName>
    </submittedName>
</protein>
<sequence length="62" mass="6784">MPRPSFRPLATIKSTLKKKHAEVSPALIYQAMRSAPKACQISHRNTPQPKPPPPTASSLLPI</sequence>
<evidence type="ECO:0000313" key="3">
    <source>
        <dbReference type="Proteomes" id="UP000800036"/>
    </source>
</evidence>
<accession>A0A6A5VA10</accession>